<feature type="transmembrane region" description="Helical" evidence="1">
    <location>
        <begin position="49"/>
        <end position="73"/>
    </location>
</feature>
<dbReference type="PANTHER" id="PTHR22943">
    <property type="entry name" value="7-TRANSMEMBRANE DOMAIN RECEPTOR C.ELEGANS"/>
    <property type="match status" value="1"/>
</dbReference>
<sequence length="354" mass="40736">MEKTWIFFFRDAKRILAPIASPIGVLMNLLLLSLIRYQCTMIMKPFRKALYLTCLSEMLFSAYNLVFVLTVTVQGDSYFAIVEGILGQLSRKWSIFALAGFLLFIYTSVTNNTAVYFYRYLLFCRNMKVGTVQFIFIVAAGWMVVLTYVVLCIVEGFKSPMTVETYAMLEGSEFPFDGSFKEFTNVKLAKIANICTFYGIPMVTLSYIGMITLSLLIYFEFRRLRTLMSKEQKRTHLEISVVLWVEAATPFVTVVIPIYFDLFKIYFSGLEFDWIAEFIWLLTLMGPSFTAVVKIVSIQSFRKWILQTAENMFRKRLIINLVEDSDSLPTGPETSARFQNKVGVKPPMIRTTSI</sequence>
<keyword evidence="1" id="KW-1133">Transmembrane helix</keyword>
<protein>
    <submittedName>
        <fullName evidence="3">G_PROTEIN_RECEP_F1_2 domain-containing protein</fullName>
    </submittedName>
</protein>
<reference evidence="3" key="2">
    <citation type="submission" date="2020-10" db="UniProtKB">
        <authorList>
            <consortium name="WormBaseParasite"/>
        </authorList>
    </citation>
    <scope>IDENTIFICATION</scope>
</reference>
<dbReference type="WBParaSite" id="Pan_g14198.t1">
    <property type="protein sequence ID" value="Pan_g14198.t1"/>
    <property type="gene ID" value="Pan_g14198"/>
</dbReference>
<reference evidence="2" key="1">
    <citation type="journal article" date="2013" name="Genetics">
        <title>The draft genome and transcriptome of Panagrellus redivivus are shaped by the harsh demands of a free-living lifestyle.</title>
        <authorList>
            <person name="Srinivasan J."/>
            <person name="Dillman A.R."/>
            <person name="Macchietto M.G."/>
            <person name="Heikkinen L."/>
            <person name="Lakso M."/>
            <person name="Fracchia K.M."/>
            <person name="Antoshechkin I."/>
            <person name="Mortazavi A."/>
            <person name="Wong G."/>
            <person name="Sternberg P.W."/>
        </authorList>
    </citation>
    <scope>NUCLEOTIDE SEQUENCE [LARGE SCALE GENOMIC DNA]</scope>
    <source>
        <strain evidence="2">MT8872</strain>
    </source>
</reference>
<evidence type="ECO:0000313" key="2">
    <source>
        <dbReference type="Proteomes" id="UP000492821"/>
    </source>
</evidence>
<feature type="transmembrane region" description="Helical" evidence="1">
    <location>
        <begin position="15"/>
        <end position="37"/>
    </location>
</feature>
<dbReference type="AlphaFoldDB" id="A0A7E4UY60"/>
<feature type="transmembrane region" description="Helical" evidence="1">
    <location>
        <begin position="93"/>
        <end position="118"/>
    </location>
</feature>
<accession>A0A7E4UY60</accession>
<keyword evidence="1" id="KW-0472">Membrane</keyword>
<feature type="transmembrane region" description="Helical" evidence="1">
    <location>
        <begin position="272"/>
        <end position="293"/>
    </location>
</feature>
<keyword evidence="2" id="KW-1185">Reference proteome</keyword>
<feature type="transmembrane region" description="Helical" evidence="1">
    <location>
        <begin position="239"/>
        <end position="260"/>
    </location>
</feature>
<evidence type="ECO:0000256" key="1">
    <source>
        <dbReference type="SAM" id="Phobius"/>
    </source>
</evidence>
<proteinExistence type="predicted"/>
<dbReference type="SUPFAM" id="SSF81321">
    <property type="entry name" value="Family A G protein-coupled receptor-like"/>
    <property type="match status" value="1"/>
</dbReference>
<dbReference type="PANTHER" id="PTHR22943:SF248">
    <property type="entry name" value="SEVEN TM RECEPTOR"/>
    <property type="match status" value="1"/>
</dbReference>
<keyword evidence="1" id="KW-0812">Transmembrane</keyword>
<feature type="transmembrane region" description="Helical" evidence="1">
    <location>
        <begin position="130"/>
        <end position="151"/>
    </location>
</feature>
<dbReference type="Proteomes" id="UP000492821">
    <property type="component" value="Unassembled WGS sequence"/>
</dbReference>
<organism evidence="2 3">
    <name type="scientific">Panagrellus redivivus</name>
    <name type="common">Microworm</name>
    <dbReference type="NCBI Taxonomy" id="6233"/>
    <lineage>
        <taxon>Eukaryota</taxon>
        <taxon>Metazoa</taxon>
        <taxon>Ecdysozoa</taxon>
        <taxon>Nematoda</taxon>
        <taxon>Chromadorea</taxon>
        <taxon>Rhabditida</taxon>
        <taxon>Tylenchina</taxon>
        <taxon>Panagrolaimomorpha</taxon>
        <taxon>Panagrolaimoidea</taxon>
        <taxon>Panagrolaimidae</taxon>
        <taxon>Panagrellus</taxon>
    </lineage>
</organism>
<dbReference type="Gene3D" id="1.20.1070.10">
    <property type="entry name" value="Rhodopsin 7-helix transmembrane proteins"/>
    <property type="match status" value="1"/>
</dbReference>
<name>A0A7E4UY60_PANRE</name>
<dbReference type="Pfam" id="PF10317">
    <property type="entry name" value="7TM_GPCR_Srd"/>
    <property type="match status" value="1"/>
</dbReference>
<evidence type="ECO:0000313" key="3">
    <source>
        <dbReference type="WBParaSite" id="Pan_g14198.t1"/>
    </source>
</evidence>
<dbReference type="InterPro" id="IPR019421">
    <property type="entry name" value="7TM_GPCR_serpentine_rcpt_Srd"/>
</dbReference>
<feature type="transmembrane region" description="Helical" evidence="1">
    <location>
        <begin position="197"/>
        <end position="219"/>
    </location>
</feature>